<gene>
    <name evidence="1" type="ORF">DCHRY22_LOCUS8401</name>
</gene>
<name>A0A8J2QS24_9NEOP</name>
<comment type="caution">
    <text evidence="1">The sequence shown here is derived from an EMBL/GenBank/DDBJ whole genome shotgun (WGS) entry which is preliminary data.</text>
</comment>
<protein>
    <submittedName>
        <fullName evidence="1">(African queen) hypothetical protein</fullName>
    </submittedName>
</protein>
<accession>A0A8J2QS24</accession>
<evidence type="ECO:0000313" key="2">
    <source>
        <dbReference type="Proteomes" id="UP000789524"/>
    </source>
</evidence>
<proteinExistence type="predicted"/>
<dbReference type="OrthoDB" id="6932131at2759"/>
<sequence length="125" mass="14426">MGLSCSCNEGYNKTVLKLQNSAQFRTRRRGCTCYFRRPKWLMIRRKRKKRVYFASKTFQAKQNEGPQTVIACVPNEQCNCLNIKGCCSRGTDTCFCEENLCTGDIKSTDRISKNVCRFTVDAYFS</sequence>
<organism evidence="1 2">
    <name type="scientific">Danaus chrysippus</name>
    <name type="common">African queen</name>
    <dbReference type="NCBI Taxonomy" id="151541"/>
    <lineage>
        <taxon>Eukaryota</taxon>
        <taxon>Metazoa</taxon>
        <taxon>Ecdysozoa</taxon>
        <taxon>Arthropoda</taxon>
        <taxon>Hexapoda</taxon>
        <taxon>Insecta</taxon>
        <taxon>Pterygota</taxon>
        <taxon>Neoptera</taxon>
        <taxon>Endopterygota</taxon>
        <taxon>Lepidoptera</taxon>
        <taxon>Glossata</taxon>
        <taxon>Ditrysia</taxon>
        <taxon>Papilionoidea</taxon>
        <taxon>Nymphalidae</taxon>
        <taxon>Danainae</taxon>
        <taxon>Danaini</taxon>
        <taxon>Danaina</taxon>
        <taxon>Danaus</taxon>
        <taxon>Anosia</taxon>
    </lineage>
</organism>
<reference evidence="1" key="1">
    <citation type="submission" date="2021-09" db="EMBL/GenBank/DDBJ databases">
        <authorList>
            <person name="Martin H S."/>
        </authorList>
    </citation>
    <scope>NUCLEOTIDE SEQUENCE</scope>
</reference>
<dbReference type="EMBL" id="CAKASE010000061">
    <property type="protein sequence ID" value="CAG9568528.1"/>
    <property type="molecule type" value="Genomic_DNA"/>
</dbReference>
<dbReference type="AlphaFoldDB" id="A0A8J2QS24"/>
<dbReference type="Proteomes" id="UP000789524">
    <property type="component" value="Unassembled WGS sequence"/>
</dbReference>
<keyword evidence="2" id="KW-1185">Reference proteome</keyword>
<evidence type="ECO:0000313" key="1">
    <source>
        <dbReference type="EMBL" id="CAG9568528.1"/>
    </source>
</evidence>